<sequence>MSRFYKLIIFLMVSIMIILSASENFTVSQEVNNTSSNDSDNISFNLSSQINETINSTTYKHSSWGILVQDQETGEIIYDKNSQDLFVPGSTTKLFITAAVLDNFGSDYRFKTPVYYNGEIDSEGVLNGDLILVASGDMTMGGRNTPDGKMAFKHIDHSYANTLGNANLTSTDPLTGINDLARQVKSSGINEIQGNVIIDDRLFEKTMAPTGEYLITPIMINDNLIDLEIVPGKNGENATINWRPKSSIYTLSSRVETITSGENNITVNFDGETIQVEGQILENSPPIIRTITVEDPSSWARTLFMEALKREGVQINASKGGKNPQELLNNTTYAENQQVASFTSLPLSENIKVILKLSHNIQADTLVLLLAANNGQKTFSEGMQLEGNFLENSGIERNSLALSDGRGGSESDRISPLAMNQLLNLVQDKTYFSAYYESLPVMGYDGTLEGVVSNNSSIYGNVYAKTGTAIAEDKLNNRGILLSQSMAGYMVTKSGRKLIFSIFINNVPLEKEGDNLLIEEDIFQILEKIYEIV</sequence>
<protein>
    <submittedName>
        <fullName evidence="3">D-alanyl-D-alanine carboxypeptidase/D-alanyl-D-alanine-endopeptidase</fullName>
        <ecNumber evidence="3">3.4.16.4</ecNumber>
    </submittedName>
</protein>
<proteinExistence type="inferred from homology"/>
<dbReference type="GO" id="GO:0006508">
    <property type="term" value="P:proteolysis"/>
    <property type="evidence" value="ECO:0007669"/>
    <property type="project" value="InterPro"/>
</dbReference>
<reference evidence="3" key="1">
    <citation type="submission" date="2020-07" db="EMBL/GenBank/DDBJ databases">
        <title>Methanobacterium. sp. MethCan genome.</title>
        <authorList>
            <person name="Postec A."/>
            <person name="Quemeneur M."/>
        </authorList>
    </citation>
    <scope>NUCLEOTIDE SEQUENCE</scope>
    <source>
        <strain evidence="3">MethCAN</strain>
    </source>
</reference>
<dbReference type="Gene3D" id="3.50.80.20">
    <property type="entry name" value="D-Ala-D-Ala carboxypeptidase C, peptidase S13"/>
    <property type="match status" value="1"/>
</dbReference>
<dbReference type="EMBL" id="CP058560">
    <property type="protein sequence ID" value="QUH24173.1"/>
    <property type="molecule type" value="Genomic_DNA"/>
</dbReference>
<keyword evidence="3" id="KW-0645">Protease</keyword>
<comment type="similarity">
    <text evidence="1">Belongs to the peptidase S13 family.</text>
</comment>
<dbReference type="SUPFAM" id="SSF56601">
    <property type="entry name" value="beta-lactamase/transpeptidase-like"/>
    <property type="match status" value="1"/>
</dbReference>
<dbReference type="Pfam" id="PF02113">
    <property type="entry name" value="Peptidase_S13"/>
    <property type="match status" value="1"/>
</dbReference>
<dbReference type="GO" id="GO:0000270">
    <property type="term" value="P:peptidoglycan metabolic process"/>
    <property type="evidence" value="ECO:0007669"/>
    <property type="project" value="TreeGrafter"/>
</dbReference>
<dbReference type="PRINTS" id="PR00922">
    <property type="entry name" value="DADACBPTASE3"/>
</dbReference>
<dbReference type="PANTHER" id="PTHR30023:SF0">
    <property type="entry name" value="PENICILLIN-SENSITIVE CARBOXYPEPTIDASE A"/>
    <property type="match status" value="1"/>
</dbReference>
<dbReference type="NCBIfam" id="TIGR00666">
    <property type="entry name" value="PBP4"/>
    <property type="match status" value="1"/>
</dbReference>
<dbReference type="Proteomes" id="UP000681041">
    <property type="component" value="Chromosome"/>
</dbReference>
<evidence type="ECO:0000313" key="4">
    <source>
        <dbReference type="Proteomes" id="UP000681041"/>
    </source>
</evidence>
<dbReference type="KEGG" id="meme:HYG87_10600"/>
<keyword evidence="4" id="KW-1185">Reference proteome</keyword>
<keyword evidence="2 3" id="KW-0378">Hydrolase</keyword>
<dbReference type="Gene3D" id="3.40.710.10">
    <property type="entry name" value="DD-peptidase/beta-lactamase superfamily"/>
    <property type="match status" value="2"/>
</dbReference>
<dbReference type="GO" id="GO:0009002">
    <property type="term" value="F:serine-type D-Ala-D-Ala carboxypeptidase activity"/>
    <property type="evidence" value="ECO:0007669"/>
    <property type="project" value="UniProtKB-EC"/>
</dbReference>
<evidence type="ECO:0000256" key="2">
    <source>
        <dbReference type="ARBA" id="ARBA00022801"/>
    </source>
</evidence>
<accession>A0A8T8KAN8</accession>
<organism evidence="3 4">
    <name type="scientific">Methanobacterium alkalithermotolerans</name>
    <dbReference type="NCBI Taxonomy" id="2731220"/>
    <lineage>
        <taxon>Archaea</taxon>
        <taxon>Methanobacteriati</taxon>
        <taxon>Methanobacteriota</taxon>
        <taxon>Methanomada group</taxon>
        <taxon>Methanobacteria</taxon>
        <taxon>Methanobacteriales</taxon>
        <taxon>Methanobacteriaceae</taxon>
        <taxon>Methanobacterium</taxon>
    </lineage>
</organism>
<dbReference type="InterPro" id="IPR000667">
    <property type="entry name" value="Peptidase_S13"/>
</dbReference>
<dbReference type="InterPro" id="IPR012338">
    <property type="entry name" value="Beta-lactam/transpept-like"/>
</dbReference>
<dbReference type="PANTHER" id="PTHR30023">
    <property type="entry name" value="D-ALANYL-D-ALANINE CARBOXYPEPTIDASE"/>
    <property type="match status" value="1"/>
</dbReference>
<keyword evidence="3" id="KW-0121">Carboxypeptidase</keyword>
<evidence type="ECO:0000313" key="3">
    <source>
        <dbReference type="EMBL" id="QUH24173.1"/>
    </source>
</evidence>
<dbReference type="OrthoDB" id="168177at2157"/>
<dbReference type="GeneID" id="64821219"/>
<dbReference type="AlphaFoldDB" id="A0A8T8KAN8"/>
<evidence type="ECO:0000256" key="1">
    <source>
        <dbReference type="ARBA" id="ARBA00006096"/>
    </source>
</evidence>
<name>A0A8T8KAN8_9EURY</name>
<dbReference type="RefSeq" id="WP_211533131.1">
    <property type="nucleotide sequence ID" value="NZ_CP058560.1"/>
</dbReference>
<gene>
    <name evidence="3" type="primary">dacB</name>
    <name evidence="3" type="ORF">HYG87_10600</name>
</gene>
<dbReference type="EC" id="3.4.16.4" evidence="3"/>